<keyword evidence="2" id="KW-0274">FAD</keyword>
<name>A0ABY1B725_9PSED</name>
<evidence type="ECO:0000259" key="3">
    <source>
        <dbReference type="PROSITE" id="PS51387"/>
    </source>
</evidence>
<dbReference type="PANTHER" id="PTHR11748:SF103">
    <property type="entry name" value="GLYCOLATE OXIDASE SUBUNIT GLCE"/>
    <property type="match status" value="1"/>
</dbReference>
<dbReference type="Proteomes" id="UP000198512">
    <property type="component" value="Unassembled WGS sequence"/>
</dbReference>
<accession>A0ABY1B725</accession>
<gene>
    <name evidence="4" type="ORF">SAMN05216600_103320</name>
</gene>
<dbReference type="NCBIfam" id="NF008439">
    <property type="entry name" value="PRK11282.1"/>
    <property type="match status" value="1"/>
</dbReference>
<dbReference type="PANTHER" id="PTHR11748">
    <property type="entry name" value="D-LACTATE DEHYDROGENASE"/>
    <property type="match status" value="1"/>
</dbReference>
<dbReference type="SUPFAM" id="SSF55103">
    <property type="entry name" value="FAD-linked oxidases, C-terminal domain"/>
    <property type="match status" value="1"/>
</dbReference>
<dbReference type="InterPro" id="IPR016169">
    <property type="entry name" value="FAD-bd_PCMH_sub2"/>
</dbReference>
<evidence type="ECO:0000313" key="5">
    <source>
        <dbReference type="Proteomes" id="UP000198512"/>
    </source>
</evidence>
<dbReference type="RefSeq" id="WP_069516544.1">
    <property type="nucleotide sequence ID" value="NZ_FOFP01000003.1"/>
</dbReference>
<dbReference type="Pfam" id="PF01565">
    <property type="entry name" value="FAD_binding_4"/>
    <property type="match status" value="1"/>
</dbReference>
<dbReference type="InterPro" id="IPR006094">
    <property type="entry name" value="Oxid_FAD_bind_N"/>
</dbReference>
<evidence type="ECO:0000256" key="1">
    <source>
        <dbReference type="ARBA" id="ARBA00022630"/>
    </source>
</evidence>
<comment type="caution">
    <text evidence="4">The sequence shown here is derived from an EMBL/GenBank/DDBJ whole genome shotgun (WGS) entry which is preliminary data.</text>
</comment>
<feature type="domain" description="FAD-binding PCMH-type" evidence="3">
    <location>
        <begin position="1"/>
        <end position="179"/>
    </location>
</feature>
<dbReference type="InterPro" id="IPR036318">
    <property type="entry name" value="FAD-bd_PCMH-like_sf"/>
</dbReference>
<dbReference type="PROSITE" id="PS51387">
    <property type="entry name" value="FAD_PCMH"/>
    <property type="match status" value="1"/>
</dbReference>
<keyword evidence="5" id="KW-1185">Reference proteome</keyword>
<dbReference type="SUPFAM" id="SSF56176">
    <property type="entry name" value="FAD-binding/transporter-associated domain-like"/>
    <property type="match status" value="1"/>
</dbReference>
<sequence length="358" mass="38041">MLSRPDVDASAALLEQVNHALNSGTPLRIQGGNSKAFLGRKVAGEVLDTRSHRGIVSYDPTELVITARAGTPLSELQTALADAGQMLTCEPPRFAREGSDGATVGGMLAAGLAGPRRPWAGGVRDLVLGTRLITGTGKHLRFGGEVMKNVAGYDLSRLLAGSFGCLGVVTEVSLKVLPVPRQRLSLRLDMDLATALRKLAEWGQQPVPLSAACHDGQALHLRLEGGEGSVAAAQARLGGEPLAEDYWDALNEQQLAFFADPRPLWRLSLPNNTGVLDLPGEQLVDWGGAQRWLKSDADAATIRQAVTAVGGHASCFTAGVCDSPFAPLAEPLLRYHRQLKAQLDPQGIFNPGRLYAEI</sequence>
<proteinExistence type="predicted"/>
<dbReference type="Gene3D" id="3.30.465.10">
    <property type="match status" value="1"/>
</dbReference>
<organism evidence="4 5">
    <name type="scientific">Pseudomonas cuatrocienegasensis</name>
    <dbReference type="NCBI Taxonomy" id="543360"/>
    <lineage>
        <taxon>Bacteria</taxon>
        <taxon>Pseudomonadati</taxon>
        <taxon>Pseudomonadota</taxon>
        <taxon>Gammaproteobacteria</taxon>
        <taxon>Pseudomonadales</taxon>
        <taxon>Pseudomonadaceae</taxon>
        <taxon>Pseudomonas</taxon>
    </lineage>
</organism>
<dbReference type="InterPro" id="IPR016166">
    <property type="entry name" value="FAD-bd_PCMH"/>
</dbReference>
<evidence type="ECO:0000256" key="2">
    <source>
        <dbReference type="ARBA" id="ARBA00022827"/>
    </source>
</evidence>
<dbReference type="EMBL" id="FOFP01000003">
    <property type="protein sequence ID" value="SEQ11594.1"/>
    <property type="molecule type" value="Genomic_DNA"/>
</dbReference>
<reference evidence="4 5" key="1">
    <citation type="submission" date="2016-10" db="EMBL/GenBank/DDBJ databases">
        <authorList>
            <person name="Varghese N."/>
            <person name="Submissions S."/>
        </authorList>
    </citation>
    <scope>NUCLEOTIDE SEQUENCE [LARGE SCALE GENOMIC DNA]</scope>
    <source>
        <strain evidence="4 5">CIP 109853</strain>
    </source>
</reference>
<protein>
    <submittedName>
        <fullName evidence="4">Glycolate oxidase FAD binding subunit</fullName>
    </submittedName>
</protein>
<evidence type="ECO:0000313" key="4">
    <source>
        <dbReference type="EMBL" id="SEQ11594.1"/>
    </source>
</evidence>
<keyword evidence="1" id="KW-0285">Flavoprotein</keyword>
<dbReference type="InterPro" id="IPR016164">
    <property type="entry name" value="FAD-linked_Oxase-like_C"/>
</dbReference>